<dbReference type="STRING" id="1619044.UY92_C0022G0003"/>
<comment type="caution">
    <text evidence="2">The sequence shown here is derived from an EMBL/GenBank/DDBJ whole genome shotgun (WGS) entry which is preliminary data.</text>
</comment>
<keyword evidence="1" id="KW-0472">Membrane</keyword>
<dbReference type="AlphaFoldDB" id="A0A0G1YCV3"/>
<evidence type="ECO:0008006" key="4">
    <source>
        <dbReference type="Google" id="ProtNLM"/>
    </source>
</evidence>
<name>A0A0G1YCV3_9BACT</name>
<dbReference type="EMBL" id="LCRX01000022">
    <property type="protein sequence ID" value="KKW41353.1"/>
    <property type="molecule type" value="Genomic_DNA"/>
</dbReference>
<evidence type="ECO:0000313" key="3">
    <source>
        <dbReference type="Proteomes" id="UP000033870"/>
    </source>
</evidence>
<keyword evidence="1" id="KW-0812">Transmembrane</keyword>
<evidence type="ECO:0000256" key="1">
    <source>
        <dbReference type="SAM" id="Phobius"/>
    </source>
</evidence>
<protein>
    <recommendedName>
        <fullName evidence="4">Cell division protein FtsL</fullName>
    </recommendedName>
</protein>
<sequence length="113" mass="12727">MTVYSEHQTTRREAKQHWRRIIMSAAFRVSLMVWVAVFGFLYLAETTAVSTQGYALSDLERSIGELESANRRLSVEVARYQSMRSIQERLGGANLVDAGPVEYLTGSAVVVKR</sequence>
<accession>A0A0G1YCV3</accession>
<organism evidence="2 3">
    <name type="scientific">Candidatus Magasanikbacteria bacterium GW2011_GWA2_56_11</name>
    <dbReference type="NCBI Taxonomy" id="1619044"/>
    <lineage>
        <taxon>Bacteria</taxon>
        <taxon>Candidatus Magasanikiibacteriota</taxon>
    </lineage>
</organism>
<reference evidence="2 3" key="1">
    <citation type="journal article" date="2015" name="Nature">
        <title>rRNA introns, odd ribosomes, and small enigmatic genomes across a large radiation of phyla.</title>
        <authorList>
            <person name="Brown C.T."/>
            <person name="Hug L.A."/>
            <person name="Thomas B.C."/>
            <person name="Sharon I."/>
            <person name="Castelle C.J."/>
            <person name="Singh A."/>
            <person name="Wilkins M.J."/>
            <person name="Williams K.H."/>
            <person name="Banfield J.F."/>
        </authorList>
    </citation>
    <scope>NUCLEOTIDE SEQUENCE [LARGE SCALE GENOMIC DNA]</scope>
</reference>
<feature type="transmembrane region" description="Helical" evidence="1">
    <location>
        <begin position="21"/>
        <end position="44"/>
    </location>
</feature>
<gene>
    <name evidence="2" type="ORF">UY92_C0022G0003</name>
</gene>
<dbReference type="Proteomes" id="UP000033870">
    <property type="component" value="Unassembled WGS sequence"/>
</dbReference>
<proteinExistence type="predicted"/>
<evidence type="ECO:0000313" key="2">
    <source>
        <dbReference type="EMBL" id="KKW41353.1"/>
    </source>
</evidence>
<keyword evidence="1" id="KW-1133">Transmembrane helix</keyword>